<evidence type="ECO:0000256" key="2">
    <source>
        <dbReference type="ARBA" id="ARBA00022737"/>
    </source>
</evidence>
<evidence type="ECO:0000313" key="5">
    <source>
        <dbReference type="Proteomes" id="UP001168877"/>
    </source>
</evidence>
<reference evidence="4" key="1">
    <citation type="journal article" date="2022" name="Plant J.">
        <title>Strategies of tolerance reflected in two North American maple genomes.</title>
        <authorList>
            <person name="McEvoy S.L."/>
            <person name="Sezen U.U."/>
            <person name="Trouern-Trend A."/>
            <person name="McMahon S.M."/>
            <person name="Schaberg P.G."/>
            <person name="Yang J."/>
            <person name="Wegrzyn J.L."/>
            <person name="Swenson N.G."/>
        </authorList>
    </citation>
    <scope>NUCLEOTIDE SEQUENCE</scope>
    <source>
        <strain evidence="4">NS2018</strain>
    </source>
</reference>
<dbReference type="InterPro" id="IPR003591">
    <property type="entry name" value="Leu-rich_rpt_typical-subtyp"/>
</dbReference>
<dbReference type="Pfam" id="PF20160">
    <property type="entry name" value="C-JID"/>
    <property type="match status" value="1"/>
</dbReference>
<dbReference type="PANTHER" id="PTHR47186">
    <property type="entry name" value="LEUCINE-RICH REPEAT-CONTAINING PROTEIN 57"/>
    <property type="match status" value="1"/>
</dbReference>
<dbReference type="EMBL" id="JAUESC010000384">
    <property type="protein sequence ID" value="KAK0582670.1"/>
    <property type="molecule type" value="Genomic_DNA"/>
</dbReference>
<dbReference type="AlphaFoldDB" id="A0AA39VJ86"/>
<comment type="caution">
    <text evidence="4">The sequence shown here is derived from an EMBL/GenBank/DDBJ whole genome shotgun (WGS) entry which is preliminary data.</text>
</comment>
<organism evidence="4 5">
    <name type="scientific">Acer saccharum</name>
    <name type="common">Sugar maple</name>
    <dbReference type="NCBI Taxonomy" id="4024"/>
    <lineage>
        <taxon>Eukaryota</taxon>
        <taxon>Viridiplantae</taxon>
        <taxon>Streptophyta</taxon>
        <taxon>Embryophyta</taxon>
        <taxon>Tracheophyta</taxon>
        <taxon>Spermatophyta</taxon>
        <taxon>Magnoliopsida</taxon>
        <taxon>eudicotyledons</taxon>
        <taxon>Gunneridae</taxon>
        <taxon>Pentapetalae</taxon>
        <taxon>rosids</taxon>
        <taxon>malvids</taxon>
        <taxon>Sapindales</taxon>
        <taxon>Sapindaceae</taxon>
        <taxon>Hippocastanoideae</taxon>
        <taxon>Acereae</taxon>
        <taxon>Acer</taxon>
    </lineage>
</organism>
<dbReference type="InterPro" id="IPR001611">
    <property type="entry name" value="Leu-rich_rpt"/>
</dbReference>
<gene>
    <name evidence="4" type="ORF">LWI29_028353</name>
</gene>
<dbReference type="Pfam" id="PF00560">
    <property type="entry name" value="LRR_1"/>
    <property type="match status" value="1"/>
</dbReference>
<reference evidence="4" key="2">
    <citation type="submission" date="2023-06" db="EMBL/GenBank/DDBJ databases">
        <authorList>
            <person name="Swenson N.G."/>
            <person name="Wegrzyn J.L."/>
            <person name="Mcevoy S.L."/>
        </authorList>
    </citation>
    <scope>NUCLEOTIDE SEQUENCE</scope>
    <source>
        <strain evidence="4">NS2018</strain>
        <tissue evidence="4">Leaf</tissue>
    </source>
</reference>
<sequence length="330" mass="37292">MPRNIEELWLMGTAIEELPSSFGNLSRLQELFLDGCDRLKRLPSSICKWKSLQKLSIGYCSKLNELPNDIGPLESLEILELERDPIRELPSSIIYLKNLWMINCRGCEELTLSGFEFFPDNLSSLILSESGITELPEFPDGCLSSLRSLDLSGTSLESIPASIINLSGLSYLDICNCKRLKCLPKLPLGSIEAYGCTSLEVLPSPSLRLRKHTFANFINCFKLDQNIFEDILEVALLNIKLLHMCRFFDGCKLTVHGGAKLCYPGNEIPKWFNFRSMGSFINVELPPNWYNHNFIGFGFALCIAATPLLDGIQSYTDTGEIYRVEMQYQF</sequence>
<proteinExistence type="predicted"/>
<dbReference type="SUPFAM" id="SSF52058">
    <property type="entry name" value="L domain-like"/>
    <property type="match status" value="1"/>
</dbReference>
<keyword evidence="1" id="KW-0433">Leucine-rich repeat</keyword>
<accession>A0AA39VJ86</accession>
<dbReference type="Proteomes" id="UP001168877">
    <property type="component" value="Unassembled WGS sequence"/>
</dbReference>
<protein>
    <recommendedName>
        <fullName evidence="3">C-JID domain-containing protein</fullName>
    </recommendedName>
</protein>
<dbReference type="Gene3D" id="3.80.10.10">
    <property type="entry name" value="Ribonuclease Inhibitor"/>
    <property type="match status" value="1"/>
</dbReference>
<name>A0AA39VJ86_ACESA</name>
<dbReference type="InterPro" id="IPR045344">
    <property type="entry name" value="C-JID"/>
</dbReference>
<evidence type="ECO:0000313" key="4">
    <source>
        <dbReference type="EMBL" id="KAK0582670.1"/>
    </source>
</evidence>
<keyword evidence="2" id="KW-0677">Repeat</keyword>
<dbReference type="SMART" id="SM00369">
    <property type="entry name" value="LRR_TYP"/>
    <property type="match status" value="3"/>
</dbReference>
<evidence type="ECO:0000259" key="3">
    <source>
        <dbReference type="Pfam" id="PF20160"/>
    </source>
</evidence>
<keyword evidence="5" id="KW-1185">Reference proteome</keyword>
<dbReference type="InterPro" id="IPR032675">
    <property type="entry name" value="LRR_dom_sf"/>
</dbReference>
<feature type="domain" description="C-JID" evidence="3">
    <location>
        <begin position="264"/>
        <end position="304"/>
    </location>
</feature>
<evidence type="ECO:0000256" key="1">
    <source>
        <dbReference type="ARBA" id="ARBA00022614"/>
    </source>
</evidence>
<dbReference type="PANTHER" id="PTHR47186:SF18">
    <property type="entry name" value="RX N-TERMINAL DOMAIN-CONTAINING PROTEIN"/>
    <property type="match status" value="1"/>
</dbReference>